<accession>A0A100VNZ1</accession>
<comment type="caution">
    <text evidence="9">The sequence shown here is derived from an EMBL/GenBank/DDBJ whole genome shotgun (WGS) entry which is preliminary data.</text>
</comment>
<dbReference type="PANTHER" id="PTHR23421">
    <property type="entry name" value="BETA-GALACTOSIDASE RELATED"/>
    <property type="match status" value="1"/>
</dbReference>
<evidence type="ECO:0000256" key="3">
    <source>
        <dbReference type="ARBA" id="ARBA00023295"/>
    </source>
</evidence>
<dbReference type="InterPro" id="IPR048913">
    <property type="entry name" value="BetaGal_gal-bd"/>
</dbReference>
<evidence type="ECO:0000256" key="4">
    <source>
        <dbReference type="RuleBase" id="RU003679"/>
    </source>
</evidence>
<evidence type="ECO:0000313" key="10">
    <source>
        <dbReference type="Proteomes" id="UP000069697"/>
    </source>
</evidence>
<evidence type="ECO:0000256" key="5">
    <source>
        <dbReference type="SAM" id="MobiDB-lite"/>
    </source>
</evidence>
<dbReference type="Pfam" id="PF01301">
    <property type="entry name" value="Glyco_hydro_35"/>
    <property type="match status" value="1"/>
</dbReference>
<dbReference type="PRINTS" id="PR00742">
    <property type="entry name" value="GLHYDRLASE35"/>
</dbReference>
<dbReference type="EMBL" id="BCNV01000001">
    <property type="protein sequence ID" value="GAS83382.1"/>
    <property type="molecule type" value="Genomic_DNA"/>
</dbReference>
<evidence type="ECO:0000313" key="9">
    <source>
        <dbReference type="EMBL" id="GAS83382.1"/>
    </source>
</evidence>
<feature type="domain" description="Beta-galactosidase 1-like first all-beta" evidence="7">
    <location>
        <begin position="624"/>
        <end position="733"/>
    </location>
</feature>
<dbReference type="GO" id="GO:0004553">
    <property type="term" value="F:hydrolase activity, hydrolyzing O-glycosyl compounds"/>
    <property type="evidence" value="ECO:0007669"/>
    <property type="project" value="InterPro"/>
</dbReference>
<dbReference type="InterPro" id="IPR048912">
    <property type="entry name" value="BetaGal1-like_ABD1"/>
</dbReference>
<proteinExistence type="inferred from homology"/>
<dbReference type="Pfam" id="PF21467">
    <property type="entry name" value="BetaGal_gal-bd"/>
    <property type="match status" value="1"/>
</dbReference>
<reference evidence="10" key="2">
    <citation type="submission" date="2016-01" db="EMBL/GenBank/DDBJ databases">
        <title>Draft Genome Sequence of Paenibacillus amylolyticus Heshi-A3 that Was Isolated from Fermented Rice Bran with Aging Salted Mackerel, Which Was Named Heshiko as Traditional Fermented Seafood in Japan.</title>
        <authorList>
            <person name="Akuzawa S."/>
            <person name="Nakagawa J."/>
            <person name="Kanekatsu T."/>
            <person name="Kubota E."/>
            <person name="Ohtake R."/>
            <person name="Suzuki T."/>
            <person name="Kanesaki Y."/>
        </authorList>
    </citation>
    <scope>NUCLEOTIDE SEQUENCE [LARGE SCALE GENOMIC DNA]</scope>
    <source>
        <strain evidence="10">Heshi-A3</strain>
    </source>
</reference>
<dbReference type="Proteomes" id="UP000069697">
    <property type="component" value="Unassembled WGS sequence"/>
</dbReference>
<feature type="domain" description="Beta-galactosidase galactose-binding" evidence="8">
    <location>
        <begin position="919"/>
        <end position="980"/>
    </location>
</feature>
<evidence type="ECO:0000259" key="7">
    <source>
        <dbReference type="Pfam" id="PF21317"/>
    </source>
</evidence>
<evidence type="ECO:0000256" key="1">
    <source>
        <dbReference type="ARBA" id="ARBA00009809"/>
    </source>
</evidence>
<comment type="similarity">
    <text evidence="1 4">Belongs to the glycosyl hydrolase 35 family.</text>
</comment>
<dbReference type="InterPro" id="IPR017853">
    <property type="entry name" value="GH"/>
</dbReference>
<feature type="domain" description="Glycoside hydrolase 35 catalytic" evidence="6">
    <location>
        <begin position="33"/>
        <end position="340"/>
    </location>
</feature>
<dbReference type="SUPFAM" id="SSF51445">
    <property type="entry name" value="(Trans)glycosidases"/>
    <property type="match status" value="1"/>
</dbReference>
<dbReference type="SUPFAM" id="SSF49785">
    <property type="entry name" value="Galactose-binding domain-like"/>
    <property type="match status" value="1"/>
</dbReference>
<evidence type="ECO:0000259" key="6">
    <source>
        <dbReference type="Pfam" id="PF01301"/>
    </source>
</evidence>
<dbReference type="InterPro" id="IPR001944">
    <property type="entry name" value="Glycoside_Hdrlase_35"/>
</dbReference>
<gene>
    <name evidence="9" type="ORF">PAHA3_3460</name>
</gene>
<dbReference type="Pfam" id="PF21317">
    <property type="entry name" value="BetaGal_ABD_1"/>
    <property type="match status" value="1"/>
</dbReference>
<protein>
    <submittedName>
        <fullName evidence="9">Beta-galactosidase</fullName>
    </submittedName>
</protein>
<dbReference type="RefSeq" id="WP_062835734.1">
    <property type="nucleotide sequence ID" value="NZ_BCNV01000001.1"/>
</dbReference>
<evidence type="ECO:0000256" key="2">
    <source>
        <dbReference type="ARBA" id="ARBA00022801"/>
    </source>
</evidence>
<name>A0A100VNZ1_PAEAM</name>
<organism evidence="9 10">
    <name type="scientific">Paenibacillus amylolyticus</name>
    <dbReference type="NCBI Taxonomy" id="1451"/>
    <lineage>
        <taxon>Bacteria</taxon>
        <taxon>Bacillati</taxon>
        <taxon>Bacillota</taxon>
        <taxon>Bacilli</taxon>
        <taxon>Bacillales</taxon>
        <taxon>Paenibacillaceae</taxon>
        <taxon>Paenibacillus</taxon>
    </lineage>
</organism>
<sequence>MTEKASLLLQEQEKNIARAENGVQSELTYDARSFFLNGERVFLNSATIHYFRMPKEEWREVLLKAKLAGMNCIDTYFAWNVHEPEEGQWSFEGDNDCGAFLDLCAELGMWVIARPGPFICAEWDFGGFPYWLGTKDGVKFRENNETYLHYVNLYFDRIVPIIRERQLSAGGTVILVQVENEYGYLMDDAAASDHMNTLRDGLLQRGIDASLITCVGGAEGTIEGANFWSGADGHYEKLRAKQPDTPKMVTEFWTGWFENWGGPSAIQKTASLLERRIMEILRAGYTGISHYMFYGGTNFGGYGGRTMGSSDIFMITSYDYDAPLNEYGRVTPKYAVTKNLSYFVHAFGPLLMETEEIPEEQIVVRHPEGVSVRGRKADNQKIWFLESHKDERETMHITLEEGRTLPVSLNPGQIIPLLDRVQIAEQVYLTAGTMITGNEMINGELNLFIVAAAGQRSVIELEAGALNVTGSTVQVLVEHDSARNVYRFDLFHFQEPGTIQLEANGTPIRFIIVDQKMMNRTWRLEATDQKGPRYVIGFDDVDVLSSGQVKGMITDPDRTITLLGDWTDGERTLTGREFLSGEESDEGRQQQPSWTAPIAPTLPASPELSRVMLTAKQGSASAQPEDFSRYGQDFGYLLYECDFESPTEGITNLILPDIQDTARIIVNGVQQALVRQVGAAGVQLQVAQGKNRLQILVQHMGRLNFSPYLGESKGLAGPVYLDGKVQDILRDWRTESGSVHLDEVNSLQGAPLLSRSFTLDSMDRAILVGALSKGLRINGTEVPMEGYQDWFAFQTLDISLYIKPGETNTLEMPYSRSSLNRLELITYSSQGELKDWRMAGTDALFPQQWESYEVARGASHRRVQGSIQRAAQPAIAKGGNWSANPVTLTSDDGISSATVSERAQSVSNLVPVQGSYGQPVWYRWRFAKPTVSEHHKVNLMLRLTGMSKGTIHLNGHHLGRYWQIGPQEDYKIPVAWLQEENELLLFDEEGRTPERVRFLLDELSRYPWVVVE</sequence>
<keyword evidence="2" id="KW-0378">Hydrolase</keyword>
<feature type="region of interest" description="Disordered" evidence="5">
    <location>
        <begin position="580"/>
        <end position="601"/>
    </location>
</feature>
<dbReference type="InterPro" id="IPR008979">
    <property type="entry name" value="Galactose-bd-like_sf"/>
</dbReference>
<evidence type="ECO:0000259" key="8">
    <source>
        <dbReference type="Pfam" id="PF21467"/>
    </source>
</evidence>
<dbReference type="AlphaFoldDB" id="A0A100VNZ1"/>
<dbReference type="Gene3D" id="3.20.20.80">
    <property type="entry name" value="Glycosidases"/>
    <property type="match status" value="1"/>
</dbReference>
<dbReference type="Gene3D" id="2.60.120.260">
    <property type="entry name" value="Galactose-binding domain-like"/>
    <property type="match status" value="3"/>
</dbReference>
<keyword evidence="3" id="KW-0326">Glycosidase</keyword>
<dbReference type="InterPro" id="IPR031330">
    <property type="entry name" value="Gly_Hdrlase_35_cat"/>
</dbReference>
<dbReference type="GO" id="GO:0005975">
    <property type="term" value="P:carbohydrate metabolic process"/>
    <property type="evidence" value="ECO:0007669"/>
    <property type="project" value="InterPro"/>
</dbReference>
<reference evidence="9 10" key="1">
    <citation type="journal article" date="2016" name="Genome Announc.">
        <title>Draft Genome Sequence of Paenibacillus amylolyticus Heshi-A3, Isolated from Fermented Rice Bran in a Japanese Fermented Seafood Dish.</title>
        <authorList>
            <person name="Akuzawa S."/>
            <person name="Nagaoka J."/>
            <person name="Kanekatsu M."/>
            <person name="Kubota E."/>
            <person name="Ohtake R."/>
            <person name="Suzuki T."/>
            <person name="Kanesaki Y."/>
        </authorList>
    </citation>
    <scope>NUCLEOTIDE SEQUENCE [LARGE SCALE GENOMIC DNA]</scope>
    <source>
        <strain evidence="9 10">Heshi-A3</strain>
    </source>
</reference>